<keyword evidence="10 15" id="KW-0786">Thiamine pyrophosphate</keyword>
<dbReference type="Gene3D" id="3.40.50.970">
    <property type="match status" value="2"/>
</dbReference>
<feature type="binding site" evidence="15">
    <location>
        <position position="297"/>
    </location>
    <ligand>
        <name>thiamine diphosphate</name>
        <dbReference type="ChEBI" id="CHEBI:58937"/>
    </ligand>
</feature>
<comment type="subunit">
    <text evidence="4">Homodimer.</text>
</comment>
<evidence type="ECO:0000313" key="20">
    <source>
        <dbReference type="EMBL" id="GGI55023.1"/>
    </source>
</evidence>
<dbReference type="GO" id="GO:0009052">
    <property type="term" value="P:pentose-phosphate shunt, non-oxidative branch"/>
    <property type="evidence" value="ECO:0007669"/>
    <property type="project" value="UniProtKB-ARBA"/>
</dbReference>
<dbReference type="Pfam" id="PF02779">
    <property type="entry name" value="Transket_pyr"/>
    <property type="match status" value="1"/>
</dbReference>
<dbReference type="Pfam" id="PF22613">
    <property type="entry name" value="Transketolase_C_1"/>
    <property type="match status" value="1"/>
</dbReference>
<sequence length="705" mass="76043">MPRERQIAEPGMNSPSPAAPFREDGSAERLAIDTIRTLAMDAVQQANSGHPGTPMALAPVGHTLWRDFLRTDPDVPDWPNRDRFVLSVGHASMLLYALLHLAGVKEIDAHGKATGKPAVSLDDIKQFRQLGSKTPGHPEYRMTSGVETTTGPLGQGCGNSVGMAIAERALAARFNRDGFTLFDHDIYTLCGDGDMMEGISGEAASIAGHLKLSNLCWIYDSNHISIEGSTELAFTEDVGKRFEAYGWNVLHVADANDTQAIADALAAFRKTDDRPTFIVVHSVIGWGSPRAGSAKAHGEALGEDNVRATKKAYGWPEDAQFLVPNGVAEAFHDAVARRGKAACAEWQQLFEHYQNAFPVEAAEFELLREGKLPRGWEQDIPVFPPDEKGIASRDAGGKVLNAIAPHVPMLLGGAADLSPSTKTNLTFDGAGAFEANQYSGRNMHFGVREHAMGAIANGMALSYLRSYTGTFLVFADYMRAPIRLAAIMELPVVFVFTHDSIGVGEDGPTHQPIEHLATLRAIPGLDTIRPADANETAVAWQIALTHTHEPTALILSRQPLPTIDRTRFAAADGLRQGGYVLADCNGTPQLILIATGSEVALALHAYEKLMADGIAARVVSLPSWHLFEKQDKAYRDQVLPPAVKARLAIEQAGALGWDRYVGADGATITMSTFGASAPLAKLQKKFGFTADNVLQVARKLMEEHA</sequence>
<dbReference type="InterPro" id="IPR009014">
    <property type="entry name" value="Transketo_C/PFOR_II"/>
</dbReference>
<evidence type="ECO:0000256" key="10">
    <source>
        <dbReference type="ARBA" id="ARBA00023052"/>
    </source>
</evidence>
<feature type="binding site" evidence="15">
    <location>
        <position position="474"/>
    </location>
    <ligand>
        <name>thiamine diphosphate</name>
        <dbReference type="ChEBI" id="CHEBI:58937"/>
    </ligand>
</feature>
<evidence type="ECO:0000256" key="1">
    <source>
        <dbReference type="ARBA" id="ARBA00001913"/>
    </source>
</evidence>
<dbReference type="InterPro" id="IPR005478">
    <property type="entry name" value="Transketolase_bac-like"/>
</dbReference>
<dbReference type="FunFam" id="3.40.50.970:FF:000003">
    <property type="entry name" value="Transketolase"/>
    <property type="match status" value="1"/>
</dbReference>
<comment type="cofactor">
    <cofactor evidence="16">
        <name>Mg(2+)</name>
        <dbReference type="ChEBI" id="CHEBI:18420"/>
    </cofactor>
    <text evidence="16">Binds 1 Mg(2+) ion per subunit. Can also utilize other divalent metal cations, such as Ca(2+), Mn(2+) and Co(2+).</text>
</comment>
<dbReference type="InterPro" id="IPR020826">
    <property type="entry name" value="Transketolase_BS"/>
</dbReference>
<feature type="binding site" evidence="15">
    <location>
        <position position="193"/>
    </location>
    <ligand>
        <name>thiamine diphosphate</name>
        <dbReference type="ChEBI" id="CHEBI:58937"/>
    </ligand>
</feature>
<dbReference type="Proteomes" id="UP000627205">
    <property type="component" value="Unassembled WGS sequence"/>
</dbReference>
<feature type="site" description="Important for catalytic activity" evidence="17">
    <location>
        <position position="50"/>
    </location>
</feature>
<feature type="binding site" evidence="14">
    <location>
        <position position="420"/>
    </location>
    <ligand>
        <name>substrate</name>
    </ligand>
</feature>
<feature type="region of interest" description="Disordered" evidence="18">
    <location>
        <begin position="1"/>
        <end position="24"/>
    </location>
</feature>
<accession>A0A8J3F9U7</accession>
<dbReference type="SMART" id="SM00861">
    <property type="entry name" value="Transket_pyr"/>
    <property type="match status" value="1"/>
</dbReference>
<dbReference type="PROSITE" id="PS00802">
    <property type="entry name" value="TRANSKETOLASE_2"/>
    <property type="match status" value="1"/>
</dbReference>
<dbReference type="GO" id="GO:0004802">
    <property type="term" value="F:transketolase activity"/>
    <property type="evidence" value="ECO:0007669"/>
    <property type="project" value="UniProtKB-UniRule"/>
</dbReference>
<dbReference type="InterPro" id="IPR033247">
    <property type="entry name" value="Transketolase_fam"/>
</dbReference>
<evidence type="ECO:0000256" key="17">
    <source>
        <dbReference type="PIRSR" id="PIRSR605478-5"/>
    </source>
</evidence>
<feature type="binding site" evidence="15">
    <location>
        <begin position="151"/>
        <end position="153"/>
    </location>
    <ligand>
        <name>thiamine diphosphate</name>
        <dbReference type="ChEBI" id="CHEBI:58937"/>
    </ligand>
</feature>
<dbReference type="GO" id="GO:0005829">
    <property type="term" value="C:cytosol"/>
    <property type="evidence" value="ECO:0007669"/>
    <property type="project" value="TreeGrafter"/>
</dbReference>
<keyword evidence="21" id="KW-1185">Reference proteome</keyword>
<dbReference type="SUPFAM" id="SSF52922">
    <property type="entry name" value="TK C-terminal domain-like"/>
    <property type="match status" value="1"/>
</dbReference>
<keyword evidence="8" id="KW-0106">Calcium</keyword>
<reference evidence="20" key="1">
    <citation type="journal article" date="2014" name="Int. J. Syst. Evol. Microbiol.">
        <title>Complete genome sequence of Corynebacterium casei LMG S-19264T (=DSM 44701T), isolated from a smear-ripened cheese.</title>
        <authorList>
            <consortium name="US DOE Joint Genome Institute (JGI-PGF)"/>
            <person name="Walter F."/>
            <person name="Albersmeier A."/>
            <person name="Kalinowski J."/>
            <person name="Ruckert C."/>
        </authorList>
    </citation>
    <scope>NUCLEOTIDE SEQUENCE</scope>
    <source>
        <strain evidence="20">CCM 7664</strain>
    </source>
</reference>
<feature type="binding site" evidence="16">
    <location>
        <position position="192"/>
    </location>
    <ligand>
        <name>Mg(2+)</name>
        <dbReference type="ChEBI" id="CHEBI:18420"/>
    </ligand>
</feature>
<dbReference type="AlphaFoldDB" id="A0A8J3F9U7"/>
<comment type="cofactor">
    <cofactor evidence="2">
        <name>Co(2+)</name>
        <dbReference type="ChEBI" id="CHEBI:48828"/>
    </cofactor>
</comment>
<evidence type="ECO:0000256" key="2">
    <source>
        <dbReference type="ARBA" id="ARBA00001941"/>
    </source>
</evidence>
<comment type="cofactor">
    <cofactor evidence="15">
        <name>thiamine diphosphate</name>
        <dbReference type="ChEBI" id="CHEBI:58937"/>
    </cofactor>
    <text evidence="15">Binds 1 thiamine pyrophosphate per subunit. During the reaction, the substrate forms a covalent intermediate with the cofactor.</text>
</comment>
<keyword evidence="6" id="KW-0808">Transferase</keyword>
<dbReference type="NCBIfam" id="TIGR00232">
    <property type="entry name" value="tktlase_bact"/>
    <property type="match status" value="1"/>
</dbReference>
<evidence type="ECO:0000256" key="14">
    <source>
        <dbReference type="PIRSR" id="PIRSR605478-2"/>
    </source>
</evidence>
<dbReference type="FunFam" id="3.40.50.920:FF:000003">
    <property type="entry name" value="Transketolase"/>
    <property type="match status" value="1"/>
</dbReference>
<evidence type="ECO:0000256" key="11">
    <source>
        <dbReference type="ARBA" id="ARBA00049473"/>
    </source>
</evidence>
<feature type="binding site" evidence="14">
    <location>
        <position position="498"/>
    </location>
    <ligand>
        <name>substrate</name>
    </ligand>
</feature>
<feature type="binding site" evidence="14">
    <location>
        <position position="393"/>
    </location>
    <ligand>
        <name>substrate</name>
    </ligand>
</feature>
<dbReference type="InterPro" id="IPR005474">
    <property type="entry name" value="Transketolase_N"/>
</dbReference>
<dbReference type="FunFam" id="3.40.50.970:FF:000004">
    <property type="entry name" value="Transketolase"/>
    <property type="match status" value="1"/>
</dbReference>
<feature type="binding site" evidence="14">
    <location>
        <position position="297"/>
    </location>
    <ligand>
        <name>substrate</name>
    </ligand>
</feature>
<evidence type="ECO:0000313" key="21">
    <source>
        <dbReference type="Proteomes" id="UP000627205"/>
    </source>
</evidence>
<dbReference type="EMBL" id="BMDP01000003">
    <property type="protein sequence ID" value="GGI55023.1"/>
    <property type="molecule type" value="Genomic_DNA"/>
</dbReference>
<proteinExistence type="inferred from homology"/>
<dbReference type="Gene3D" id="3.40.50.920">
    <property type="match status" value="1"/>
</dbReference>
<dbReference type="PANTHER" id="PTHR43522:SF2">
    <property type="entry name" value="TRANSKETOLASE 1-RELATED"/>
    <property type="match status" value="1"/>
</dbReference>
<dbReference type="CDD" id="cd02012">
    <property type="entry name" value="TPP_TK"/>
    <property type="match status" value="1"/>
</dbReference>
<dbReference type="EC" id="2.2.1.1" evidence="5 12"/>
<dbReference type="PANTHER" id="PTHR43522">
    <property type="entry name" value="TRANSKETOLASE"/>
    <property type="match status" value="1"/>
</dbReference>
<dbReference type="InterPro" id="IPR005475">
    <property type="entry name" value="Transketolase-like_Pyr-bd"/>
</dbReference>
<evidence type="ECO:0000256" key="9">
    <source>
        <dbReference type="ARBA" id="ARBA00022842"/>
    </source>
</evidence>
<feature type="binding site" evidence="14">
    <location>
        <position position="557"/>
    </location>
    <ligand>
        <name>substrate</name>
    </ligand>
</feature>
<dbReference type="GO" id="GO:0046872">
    <property type="term" value="F:metal ion binding"/>
    <property type="evidence" value="ECO:0007669"/>
    <property type="project" value="UniProtKB-KW"/>
</dbReference>
<dbReference type="SUPFAM" id="SSF52518">
    <property type="entry name" value="Thiamin diphosphate-binding fold (THDP-binding)"/>
    <property type="match status" value="2"/>
</dbReference>
<dbReference type="Pfam" id="PF00456">
    <property type="entry name" value="Transketolase_N"/>
    <property type="match status" value="1"/>
</dbReference>
<feature type="site" description="Important for catalytic activity" evidence="17">
    <location>
        <position position="297"/>
    </location>
</feature>
<feature type="binding site" evidence="14">
    <location>
        <position position="50"/>
    </location>
    <ligand>
        <name>substrate</name>
    </ligand>
</feature>
<comment type="similarity">
    <text evidence="3">Belongs to the transketolase family.</text>
</comment>
<dbReference type="InterPro" id="IPR055152">
    <property type="entry name" value="Transketolase-like_C_2"/>
</dbReference>
<gene>
    <name evidence="20" type="primary">tkt</name>
    <name evidence="20" type="ORF">GCM10011430_21970</name>
</gene>
<feature type="binding site" evidence="14">
    <location>
        <position position="506"/>
    </location>
    <ligand>
        <name>substrate</name>
    </ligand>
</feature>
<comment type="catalytic activity">
    <reaction evidence="11">
        <text>D-sedoheptulose 7-phosphate + D-glyceraldehyde 3-phosphate = aldehydo-D-ribose 5-phosphate + D-xylulose 5-phosphate</text>
        <dbReference type="Rhea" id="RHEA:10508"/>
        <dbReference type="ChEBI" id="CHEBI:57483"/>
        <dbReference type="ChEBI" id="CHEBI:57737"/>
        <dbReference type="ChEBI" id="CHEBI:58273"/>
        <dbReference type="ChEBI" id="CHEBI:59776"/>
        <dbReference type="EC" id="2.2.1.1"/>
    </reaction>
</comment>
<evidence type="ECO:0000256" key="12">
    <source>
        <dbReference type="NCBIfam" id="TIGR00232"/>
    </source>
</evidence>
<dbReference type="CDD" id="cd07033">
    <property type="entry name" value="TPP_PYR_DXS_TK_like"/>
    <property type="match status" value="1"/>
</dbReference>
<feature type="domain" description="Transketolase-like pyrimidine-binding" evidence="19">
    <location>
        <begin position="390"/>
        <end position="562"/>
    </location>
</feature>
<evidence type="ECO:0000256" key="5">
    <source>
        <dbReference type="ARBA" id="ARBA00013152"/>
    </source>
</evidence>
<comment type="cofactor">
    <cofactor evidence="1">
        <name>Ca(2+)</name>
        <dbReference type="ChEBI" id="CHEBI:29108"/>
    </cofactor>
</comment>
<reference evidence="20" key="2">
    <citation type="submission" date="2020-09" db="EMBL/GenBank/DDBJ databases">
        <authorList>
            <person name="Sun Q."/>
            <person name="Sedlacek I."/>
        </authorList>
    </citation>
    <scope>NUCLEOTIDE SEQUENCE</scope>
    <source>
        <strain evidence="20">CCM 7664</strain>
    </source>
</reference>
<feature type="region of interest" description="Disordered" evidence="18">
    <location>
        <begin position="130"/>
        <end position="153"/>
    </location>
</feature>
<evidence type="ECO:0000256" key="3">
    <source>
        <dbReference type="ARBA" id="ARBA00007131"/>
    </source>
</evidence>
<evidence type="ECO:0000256" key="18">
    <source>
        <dbReference type="SAM" id="MobiDB-lite"/>
    </source>
</evidence>
<comment type="caution">
    <text evidence="20">The sequence shown here is derived from an EMBL/GenBank/DDBJ whole genome shotgun (WGS) entry which is preliminary data.</text>
</comment>
<evidence type="ECO:0000256" key="4">
    <source>
        <dbReference type="ARBA" id="ARBA00011738"/>
    </source>
</evidence>
<feature type="binding site" evidence="14">
    <location>
        <position position="510"/>
    </location>
    <ligand>
        <name>substrate</name>
    </ligand>
</feature>
<evidence type="ECO:0000259" key="19">
    <source>
        <dbReference type="SMART" id="SM00861"/>
    </source>
</evidence>
<feature type="active site" description="Proton donor" evidence="13">
    <location>
        <position position="449"/>
    </location>
</feature>
<feature type="binding site" evidence="16">
    <location>
        <position position="222"/>
    </location>
    <ligand>
        <name>Mg(2+)</name>
        <dbReference type="ChEBI" id="CHEBI:18420"/>
    </ligand>
</feature>
<keyword evidence="9 16" id="KW-0460">Magnesium</keyword>
<feature type="binding site" evidence="16">
    <location>
        <position position="224"/>
    </location>
    <ligand>
        <name>Mg(2+)</name>
        <dbReference type="ChEBI" id="CHEBI:18420"/>
    </ligand>
</feature>
<name>A0A8J3F9U7_9BURK</name>
<feature type="binding site" evidence="15">
    <location>
        <position position="90"/>
    </location>
    <ligand>
        <name>thiamine diphosphate</name>
        <dbReference type="ChEBI" id="CHEBI:58937"/>
    </ligand>
</feature>
<evidence type="ECO:0000256" key="13">
    <source>
        <dbReference type="PIRSR" id="PIRSR605478-1"/>
    </source>
</evidence>
<evidence type="ECO:0000256" key="16">
    <source>
        <dbReference type="PIRSR" id="PIRSR605478-4"/>
    </source>
</evidence>
<organism evidence="20 21">
    <name type="scientific">Oxalicibacterium solurbis</name>
    <dbReference type="NCBI Taxonomy" id="69280"/>
    <lineage>
        <taxon>Bacteria</taxon>
        <taxon>Pseudomonadati</taxon>
        <taxon>Pseudomonadota</taxon>
        <taxon>Betaproteobacteria</taxon>
        <taxon>Burkholderiales</taxon>
        <taxon>Oxalobacteraceae</taxon>
        <taxon>Oxalicibacterium</taxon>
    </lineage>
</organism>
<protein>
    <recommendedName>
        <fullName evidence="5 12">Transketolase</fullName>
        <ecNumber evidence="5 12">2.2.1.1</ecNumber>
    </recommendedName>
</protein>
<evidence type="ECO:0000256" key="6">
    <source>
        <dbReference type="ARBA" id="ARBA00022679"/>
    </source>
</evidence>
<evidence type="ECO:0000256" key="8">
    <source>
        <dbReference type="ARBA" id="ARBA00022837"/>
    </source>
</evidence>
<evidence type="ECO:0000256" key="15">
    <source>
        <dbReference type="PIRSR" id="PIRSR605478-3"/>
    </source>
</evidence>
<keyword evidence="7 16" id="KW-0479">Metal-binding</keyword>
<dbReference type="InterPro" id="IPR029061">
    <property type="entry name" value="THDP-binding"/>
</dbReference>
<feature type="binding site" evidence="15">
    <location>
        <position position="222"/>
    </location>
    <ligand>
        <name>thiamine diphosphate</name>
        <dbReference type="ChEBI" id="CHEBI:58937"/>
    </ligand>
</feature>
<evidence type="ECO:0000256" key="7">
    <source>
        <dbReference type="ARBA" id="ARBA00022723"/>
    </source>
</evidence>